<protein>
    <recommendedName>
        <fullName evidence="4">TTF-type domain-containing protein</fullName>
    </recommendedName>
</protein>
<keyword evidence="3" id="KW-1185">Reference proteome</keyword>
<dbReference type="Proteomes" id="UP001417504">
    <property type="component" value="Unassembled WGS sequence"/>
</dbReference>
<reference evidence="2 3" key="1">
    <citation type="submission" date="2024-01" db="EMBL/GenBank/DDBJ databases">
        <title>Genome assemblies of Stephania.</title>
        <authorList>
            <person name="Yang L."/>
        </authorList>
    </citation>
    <scope>NUCLEOTIDE SEQUENCE [LARGE SCALE GENOMIC DNA]</scope>
    <source>
        <strain evidence="2">QJT</strain>
        <tissue evidence="2">Leaf</tissue>
    </source>
</reference>
<evidence type="ECO:0008006" key="4">
    <source>
        <dbReference type="Google" id="ProtNLM"/>
    </source>
</evidence>
<feature type="region of interest" description="Disordered" evidence="1">
    <location>
        <begin position="1"/>
        <end position="53"/>
    </location>
</feature>
<accession>A0AAP0NXB2</accession>
<name>A0AAP0NXB2_9MAGN</name>
<evidence type="ECO:0000313" key="3">
    <source>
        <dbReference type="Proteomes" id="UP001417504"/>
    </source>
</evidence>
<evidence type="ECO:0000256" key="1">
    <source>
        <dbReference type="SAM" id="MobiDB-lite"/>
    </source>
</evidence>
<sequence>MENYGKKRSKTLYSFFKPRGETSRGDTPPSNVKVEQPTPNEVESPKSRTQRTGVDYNFLERDPNLHISIQEYPVNLRDEGRRAYIKMGHYQQKLVEYSRTPFGKQYRRFKYGWFENSPWLEYSPSKDVAFCFPCYLFESDIAPHCTLTNEGFTN</sequence>
<dbReference type="AlphaFoldDB" id="A0AAP0NXB2"/>
<feature type="compositionally biased region" description="Basic residues" evidence="1">
    <location>
        <begin position="1"/>
        <end position="10"/>
    </location>
</feature>
<comment type="caution">
    <text evidence="2">The sequence shown here is derived from an EMBL/GenBank/DDBJ whole genome shotgun (WGS) entry which is preliminary data.</text>
</comment>
<evidence type="ECO:0000313" key="2">
    <source>
        <dbReference type="EMBL" id="KAK9123412.1"/>
    </source>
</evidence>
<gene>
    <name evidence="2" type="ORF">Sjap_013014</name>
</gene>
<organism evidence="2 3">
    <name type="scientific">Stephania japonica</name>
    <dbReference type="NCBI Taxonomy" id="461633"/>
    <lineage>
        <taxon>Eukaryota</taxon>
        <taxon>Viridiplantae</taxon>
        <taxon>Streptophyta</taxon>
        <taxon>Embryophyta</taxon>
        <taxon>Tracheophyta</taxon>
        <taxon>Spermatophyta</taxon>
        <taxon>Magnoliopsida</taxon>
        <taxon>Ranunculales</taxon>
        <taxon>Menispermaceae</taxon>
        <taxon>Menispermoideae</taxon>
        <taxon>Cissampelideae</taxon>
        <taxon>Stephania</taxon>
    </lineage>
</organism>
<dbReference type="EMBL" id="JBBNAE010000005">
    <property type="protein sequence ID" value="KAK9123412.1"/>
    <property type="molecule type" value="Genomic_DNA"/>
</dbReference>
<proteinExistence type="predicted"/>